<dbReference type="PANTHER" id="PTHR43133">
    <property type="entry name" value="RNA POLYMERASE ECF-TYPE SIGMA FACTO"/>
    <property type="match status" value="1"/>
</dbReference>
<keyword evidence="4" id="KW-0804">Transcription</keyword>
<evidence type="ECO:0000256" key="4">
    <source>
        <dbReference type="ARBA" id="ARBA00023163"/>
    </source>
</evidence>
<evidence type="ECO:0000313" key="7">
    <source>
        <dbReference type="EMBL" id="ATP57373.1"/>
    </source>
</evidence>
<dbReference type="Gene3D" id="1.10.1740.10">
    <property type="match status" value="1"/>
</dbReference>
<dbReference type="NCBIfam" id="TIGR02985">
    <property type="entry name" value="Sig70_bacteroi1"/>
    <property type="match status" value="1"/>
</dbReference>
<evidence type="ECO:0000256" key="2">
    <source>
        <dbReference type="ARBA" id="ARBA00023015"/>
    </source>
</evidence>
<dbReference type="Pfam" id="PF04542">
    <property type="entry name" value="Sigma70_r2"/>
    <property type="match status" value="1"/>
</dbReference>
<keyword evidence="3" id="KW-0731">Sigma factor</keyword>
<feature type="domain" description="RNA polymerase sigma-70 region 2" evidence="5">
    <location>
        <begin position="28"/>
        <end position="93"/>
    </location>
</feature>
<accession>A0A2D1U6Z3</accession>
<proteinExistence type="inferred from homology"/>
<dbReference type="GO" id="GO:0003677">
    <property type="term" value="F:DNA binding"/>
    <property type="evidence" value="ECO:0007669"/>
    <property type="project" value="InterPro"/>
</dbReference>
<dbReference type="GO" id="GO:0016987">
    <property type="term" value="F:sigma factor activity"/>
    <property type="evidence" value="ECO:0007669"/>
    <property type="project" value="UniProtKB-KW"/>
</dbReference>
<dbReference type="Pfam" id="PF08281">
    <property type="entry name" value="Sigma70_r4_2"/>
    <property type="match status" value="1"/>
</dbReference>
<keyword evidence="2" id="KW-0805">Transcription regulation</keyword>
<organism evidence="7 8">
    <name type="scientific">Pedobacter ginsengisoli</name>
    <dbReference type="NCBI Taxonomy" id="363852"/>
    <lineage>
        <taxon>Bacteria</taxon>
        <taxon>Pseudomonadati</taxon>
        <taxon>Bacteroidota</taxon>
        <taxon>Sphingobacteriia</taxon>
        <taxon>Sphingobacteriales</taxon>
        <taxon>Sphingobacteriaceae</taxon>
        <taxon>Pedobacter</taxon>
    </lineage>
</organism>
<evidence type="ECO:0000259" key="5">
    <source>
        <dbReference type="Pfam" id="PF04542"/>
    </source>
</evidence>
<feature type="domain" description="RNA polymerase sigma factor 70 region 4 type 2" evidence="6">
    <location>
        <begin position="125"/>
        <end position="175"/>
    </location>
</feature>
<gene>
    <name evidence="7" type="ORF">CPT03_13275</name>
</gene>
<dbReference type="Proteomes" id="UP000223749">
    <property type="component" value="Chromosome"/>
</dbReference>
<dbReference type="RefSeq" id="WP_099439297.1">
    <property type="nucleotide sequence ID" value="NZ_CP024091.1"/>
</dbReference>
<reference evidence="7 8" key="1">
    <citation type="submission" date="2017-10" db="EMBL/GenBank/DDBJ databases">
        <title>Whole genome of Pedobacter ginsengisoli T01R-27 isolated from tomato rhizosphere.</title>
        <authorList>
            <person name="Weon H.-Y."/>
            <person name="Lee S.A."/>
            <person name="Sang M.K."/>
            <person name="Song J."/>
        </authorList>
    </citation>
    <scope>NUCLEOTIDE SEQUENCE [LARGE SCALE GENOMIC DNA]</scope>
    <source>
        <strain evidence="7 8">T01R-27</strain>
    </source>
</reference>
<dbReference type="AlphaFoldDB" id="A0A2D1U6Z3"/>
<protein>
    <submittedName>
        <fullName evidence="7">RNA polymerase sigma-70 factor</fullName>
    </submittedName>
</protein>
<evidence type="ECO:0000259" key="6">
    <source>
        <dbReference type="Pfam" id="PF08281"/>
    </source>
</evidence>
<evidence type="ECO:0000256" key="1">
    <source>
        <dbReference type="ARBA" id="ARBA00010641"/>
    </source>
</evidence>
<dbReference type="InterPro" id="IPR013249">
    <property type="entry name" value="RNA_pol_sigma70_r4_t2"/>
</dbReference>
<dbReference type="EMBL" id="CP024091">
    <property type="protein sequence ID" value="ATP57373.1"/>
    <property type="molecule type" value="Genomic_DNA"/>
</dbReference>
<sequence>MNIYNNYSEKELITLLREGDTDALSRLYYLYVKQLKYFVLRTAKSSLLAEDVVHDTFIKVWENRDKIDCELPFKPYLYTIARRHLLNLLKRAQHEINIVDEMRRSVINEENSTELLLDYSESSSIFQEAIKSLPEQRREVFIRCRIQGLTYKQAAVELGISESTVNNQMVKALKSIRGFITIRSAMILLIAATIK</sequence>
<dbReference type="InterPro" id="IPR013325">
    <property type="entry name" value="RNA_pol_sigma_r2"/>
</dbReference>
<name>A0A2D1U6Z3_9SPHI</name>
<dbReference type="InterPro" id="IPR014284">
    <property type="entry name" value="RNA_pol_sigma-70_dom"/>
</dbReference>
<dbReference type="InterPro" id="IPR007627">
    <property type="entry name" value="RNA_pol_sigma70_r2"/>
</dbReference>
<dbReference type="InterPro" id="IPR013324">
    <property type="entry name" value="RNA_pol_sigma_r3/r4-like"/>
</dbReference>
<dbReference type="InterPro" id="IPR039425">
    <property type="entry name" value="RNA_pol_sigma-70-like"/>
</dbReference>
<dbReference type="KEGG" id="pgs:CPT03_13275"/>
<dbReference type="OrthoDB" id="799938at2"/>
<dbReference type="InterPro" id="IPR014327">
    <property type="entry name" value="RNA_pol_sigma70_bacteroid"/>
</dbReference>
<dbReference type="SUPFAM" id="SSF88659">
    <property type="entry name" value="Sigma3 and sigma4 domains of RNA polymerase sigma factors"/>
    <property type="match status" value="1"/>
</dbReference>
<dbReference type="InterPro" id="IPR036388">
    <property type="entry name" value="WH-like_DNA-bd_sf"/>
</dbReference>
<dbReference type="GO" id="GO:0006352">
    <property type="term" value="P:DNA-templated transcription initiation"/>
    <property type="evidence" value="ECO:0007669"/>
    <property type="project" value="InterPro"/>
</dbReference>
<dbReference type="SUPFAM" id="SSF88946">
    <property type="entry name" value="Sigma2 domain of RNA polymerase sigma factors"/>
    <property type="match status" value="1"/>
</dbReference>
<dbReference type="CDD" id="cd06171">
    <property type="entry name" value="Sigma70_r4"/>
    <property type="match status" value="1"/>
</dbReference>
<keyword evidence="8" id="KW-1185">Reference proteome</keyword>
<evidence type="ECO:0000256" key="3">
    <source>
        <dbReference type="ARBA" id="ARBA00023082"/>
    </source>
</evidence>
<dbReference type="Gene3D" id="1.10.10.10">
    <property type="entry name" value="Winged helix-like DNA-binding domain superfamily/Winged helix DNA-binding domain"/>
    <property type="match status" value="1"/>
</dbReference>
<dbReference type="PANTHER" id="PTHR43133:SF46">
    <property type="entry name" value="RNA POLYMERASE SIGMA-70 FACTOR ECF SUBFAMILY"/>
    <property type="match status" value="1"/>
</dbReference>
<dbReference type="NCBIfam" id="TIGR02937">
    <property type="entry name" value="sigma70-ECF"/>
    <property type="match status" value="1"/>
</dbReference>
<evidence type="ECO:0000313" key="8">
    <source>
        <dbReference type="Proteomes" id="UP000223749"/>
    </source>
</evidence>
<comment type="similarity">
    <text evidence="1">Belongs to the sigma-70 factor family. ECF subfamily.</text>
</comment>